<organism evidence="1 2">
    <name type="scientific">Enterococcus hirae</name>
    <dbReference type="NCBI Taxonomy" id="1354"/>
    <lineage>
        <taxon>Bacteria</taxon>
        <taxon>Bacillati</taxon>
        <taxon>Bacillota</taxon>
        <taxon>Bacilli</taxon>
        <taxon>Lactobacillales</taxon>
        <taxon>Enterococcaceae</taxon>
        <taxon>Enterococcus</taxon>
    </lineage>
</organism>
<proteinExistence type="predicted"/>
<dbReference type="Proteomes" id="UP000352698">
    <property type="component" value="Unassembled WGS sequence"/>
</dbReference>
<dbReference type="RefSeq" id="WP_010737703.1">
    <property type="nucleotide sequence ID" value="NZ_CABEEP010000001.1"/>
</dbReference>
<sequence length="738" mass="84143">MKKYAVSLLLFVFGICVLSANVGAQEVTSKEIFSIPEPTWIFNSGMSKGKNHDRQDLGFILSENTELRMRQTNAHFKNKLKLRLLGNDKKNEKSIEVGSNWVSIRADEPLVPFIDTPYGEGSAQIEYEVVTSKGMKALPVYKYHGNETMFFSMWDTEDAEYALIQGVDFQLLMPKLDKELVRNLKDFPSIDALIGYHHGIFALFNGIAGFDGSAPENQNGANRYFLKADDSGAGAAYYGGDWTANSEPTTDMWLKELSWATLHEIAHGYQAGFDGQDMYTGEVSNNLFGVQYQYEKYGKKADDIGWLFNLGKKEEVENKLYDKLIRDGDTYHDVDVREQLILLTMFKQKAGNDSFTKIYQEYRKMANQSDFKDWEYTLPNLMNRIYSENSKQDFSAALKKRGLYLDEFQAEKNRVAGYPAVASLADIVSENELVRARQLIDPNYLINSNFELVTNEEIASLGLVGDLTIEILPSDLSNFEGLTVELKDGATIIASQPVQQKMTFKNIPNGVYHLEFSGEQMKYYLPSENYVYVKETQNHASLSLIKADISKLADEDLIFYGFSDQWSGSLRTNLNSREATLTLNIPKPHYLFKDELYVKVTIKSQDGKIRYEKSINGDIPERFTDDHLLLEIGDSIEIYHAEARNRLKGPENLIDRGQNTNHWLVTEHGLKHLGLNNNPEKDLMKKIEKLGNSLVKAEGIKPMAWERSMAKKQLWTAIQSLSPKDTEHYMSQYYVLFK</sequence>
<dbReference type="SMART" id="SM01276">
    <property type="entry name" value="M60-like"/>
    <property type="match status" value="1"/>
</dbReference>
<evidence type="ECO:0000313" key="1">
    <source>
        <dbReference type="EMBL" id="VTQ64770.1"/>
    </source>
</evidence>
<dbReference type="Pfam" id="PF03272">
    <property type="entry name" value="Mucin_bdg"/>
    <property type="match status" value="1"/>
</dbReference>
<name>A0A7Z9AUF5_ENTHR</name>
<evidence type="ECO:0000313" key="2">
    <source>
        <dbReference type="Proteomes" id="UP000352698"/>
    </source>
</evidence>
<reference evidence="1 2" key="1">
    <citation type="submission" date="2019-05" db="EMBL/GenBank/DDBJ databases">
        <authorList>
            <consortium name="Pathogen Informatics"/>
        </authorList>
    </citation>
    <scope>NUCLEOTIDE SEQUENCE [LARGE SCALE GENOMIC DNA]</scope>
    <source>
        <strain evidence="1 2">NCTC12204</strain>
    </source>
</reference>
<dbReference type="Gene3D" id="3.40.390.80">
    <property type="entry name" value="Peptidase M60, enhancin-like domain 2"/>
    <property type="match status" value="1"/>
</dbReference>
<comment type="caution">
    <text evidence="1">The sequence shown here is derived from an EMBL/GenBank/DDBJ whole genome shotgun (WGS) entry which is preliminary data.</text>
</comment>
<dbReference type="InterPro" id="IPR031161">
    <property type="entry name" value="Peptidase_M60_dom"/>
</dbReference>
<dbReference type="InterPro" id="IPR004954">
    <property type="entry name" value="Mucin-bd"/>
</dbReference>
<dbReference type="Gene3D" id="1.10.390.30">
    <property type="entry name" value="Peptidase M60, enhancin-like domain 3"/>
    <property type="match status" value="1"/>
</dbReference>
<dbReference type="Pfam" id="PF13402">
    <property type="entry name" value="Peptidase_M60"/>
    <property type="match status" value="1"/>
</dbReference>
<accession>A0A7Z9AUF5</accession>
<dbReference type="PROSITE" id="PS51723">
    <property type="entry name" value="PEPTIDASE_M60"/>
    <property type="match status" value="1"/>
</dbReference>
<dbReference type="InterPro" id="IPR042279">
    <property type="entry name" value="Pep_M60_3"/>
</dbReference>
<dbReference type="AlphaFoldDB" id="A0A7Z9AUF5"/>
<protein>
    <submittedName>
        <fullName evidence="1">Enhancin</fullName>
    </submittedName>
</protein>
<gene>
    <name evidence="1" type="ORF">NCTC12204_01579</name>
</gene>
<dbReference type="EMBL" id="CABEEP010000001">
    <property type="protein sequence ID" value="VTQ64770.1"/>
    <property type="molecule type" value="Genomic_DNA"/>
</dbReference>